<dbReference type="GO" id="GO:0003677">
    <property type="term" value="F:DNA binding"/>
    <property type="evidence" value="ECO:0007669"/>
    <property type="project" value="UniProtKB-UniRule"/>
</dbReference>
<dbReference type="Pfam" id="PF21175">
    <property type="entry name" value="RecR_C"/>
    <property type="match status" value="1"/>
</dbReference>
<dbReference type="PANTHER" id="PTHR30446:SF0">
    <property type="entry name" value="RECOMBINATION PROTEIN RECR"/>
    <property type="match status" value="1"/>
</dbReference>
<dbReference type="HAMAP" id="MF_00017">
    <property type="entry name" value="RecR"/>
    <property type="match status" value="1"/>
</dbReference>
<name>A0A9D9NE70_9SPIO</name>
<dbReference type="SUPFAM" id="SSF111304">
    <property type="entry name" value="Recombination protein RecR"/>
    <property type="match status" value="1"/>
</dbReference>
<dbReference type="SMART" id="SM00493">
    <property type="entry name" value="TOPRIM"/>
    <property type="match status" value="1"/>
</dbReference>
<dbReference type="GO" id="GO:0006281">
    <property type="term" value="P:DNA repair"/>
    <property type="evidence" value="ECO:0007669"/>
    <property type="project" value="UniProtKB-UniRule"/>
</dbReference>
<feature type="zinc finger region" description="C4-type" evidence="7">
    <location>
        <begin position="54"/>
        <end position="69"/>
    </location>
</feature>
<keyword evidence="6 7" id="KW-0234">DNA repair</keyword>
<dbReference type="GO" id="GO:0008270">
    <property type="term" value="F:zinc ion binding"/>
    <property type="evidence" value="ECO:0007669"/>
    <property type="project" value="UniProtKB-KW"/>
</dbReference>
<reference evidence="9" key="2">
    <citation type="journal article" date="2021" name="PeerJ">
        <title>Extensive microbial diversity within the chicken gut microbiome revealed by metagenomics and culture.</title>
        <authorList>
            <person name="Gilroy R."/>
            <person name="Ravi A."/>
            <person name="Getino M."/>
            <person name="Pursley I."/>
            <person name="Horton D.L."/>
            <person name="Alikhan N.F."/>
            <person name="Baker D."/>
            <person name="Gharbi K."/>
            <person name="Hall N."/>
            <person name="Watson M."/>
            <person name="Adriaenssens E.M."/>
            <person name="Foster-Nyarko E."/>
            <person name="Jarju S."/>
            <person name="Secka A."/>
            <person name="Antonio M."/>
            <person name="Oren A."/>
            <person name="Chaudhuri R.R."/>
            <person name="La Ragione R."/>
            <person name="Hildebrand F."/>
            <person name="Pallen M.J."/>
        </authorList>
    </citation>
    <scope>NUCLEOTIDE SEQUENCE</scope>
    <source>
        <strain evidence="9">14700</strain>
    </source>
</reference>
<proteinExistence type="inferred from homology"/>
<dbReference type="CDD" id="cd01025">
    <property type="entry name" value="TOPRIM_recR"/>
    <property type="match status" value="1"/>
</dbReference>
<comment type="similarity">
    <text evidence="7">Belongs to the RecR family.</text>
</comment>
<reference evidence="9" key="1">
    <citation type="submission" date="2020-10" db="EMBL/GenBank/DDBJ databases">
        <authorList>
            <person name="Gilroy R."/>
        </authorList>
    </citation>
    <scope>NUCLEOTIDE SEQUENCE</scope>
    <source>
        <strain evidence="9">14700</strain>
    </source>
</reference>
<sequence length="196" mass="21636">MDAIETLQNLLKRLPGMGEKSAARLCYHLIRTDDSYNKALAEAISQLKEKIHPCPICGCYTEEEKCRYCTDTERDQTTLCIVEEPQDVLSIASSGAYNGLFHVLGGAINPLGGVGPENLSFPLLMKRINEGNFREIIIATNPTEEGDTTALYIRHLLKDKPEITLTRLASGLPIGGDLGYADKLTLARSMRGRIRL</sequence>
<evidence type="ECO:0000256" key="2">
    <source>
        <dbReference type="ARBA" id="ARBA00022763"/>
    </source>
</evidence>
<evidence type="ECO:0000256" key="5">
    <source>
        <dbReference type="ARBA" id="ARBA00023172"/>
    </source>
</evidence>
<dbReference type="InterPro" id="IPR000093">
    <property type="entry name" value="DNA_Rcmb_RecR"/>
</dbReference>
<dbReference type="NCBIfam" id="TIGR00615">
    <property type="entry name" value="recR"/>
    <property type="match status" value="1"/>
</dbReference>
<comment type="caution">
    <text evidence="9">The sequence shown here is derived from an EMBL/GenBank/DDBJ whole genome shotgun (WGS) entry which is preliminary data.</text>
</comment>
<dbReference type="EMBL" id="JADIMF010000154">
    <property type="protein sequence ID" value="MBO8470014.1"/>
    <property type="molecule type" value="Genomic_DNA"/>
</dbReference>
<keyword evidence="5 7" id="KW-0233">DNA recombination</keyword>
<dbReference type="InterPro" id="IPR006171">
    <property type="entry name" value="TOPRIM_dom"/>
</dbReference>
<keyword evidence="1 7" id="KW-0479">Metal-binding</keyword>
<dbReference type="Proteomes" id="UP000810292">
    <property type="component" value="Unassembled WGS sequence"/>
</dbReference>
<keyword evidence="3 7" id="KW-0863">Zinc-finger</keyword>
<dbReference type="Pfam" id="PF13662">
    <property type="entry name" value="Toprim_4"/>
    <property type="match status" value="1"/>
</dbReference>
<evidence type="ECO:0000256" key="7">
    <source>
        <dbReference type="HAMAP-Rule" id="MF_00017"/>
    </source>
</evidence>
<dbReference type="Gene3D" id="3.40.1360.10">
    <property type="match status" value="1"/>
</dbReference>
<feature type="domain" description="Toprim" evidence="8">
    <location>
        <begin position="77"/>
        <end position="173"/>
    </location>
</feature>
<organism evidence="9 10">
    <name type="scientific">Candidatus Ornithospirochaeta stercoravium</name>
    <dbReference type="NCBI Taxonomy" id="2840897"/>
    <lineage>
        <taxon>Bacteria</taxon>
        <taxon>Pseudomonadati</taxon>
        <taxon>Spirochaetota</taxon>
        <taxon>Spirochaetia</taxon>
        <taxon>Spirochaetales</taxon>
        <taxon>Spirochaetaceae</taxon>
        <taxon>Spirochaetaceae incertae sedis</taxon>
        <taxon>Candidatus Ornithospirochaeta</taxon>
    </lineage>
</organism>
<evidence type="ECO:0000256" key="1">
    <source>
        <dbReference type="ARBA" id="ARBA00022723"/>
    </source>
</evidence>
<keyword evidence="2 7" id="KW-0227">DNA damage</keyword>
<evidence type="ECO:0000313" key="9">
    <source>
        <dbReference type="EMBL" id="MBO8470014.1"/>
    </source>
</evidence>
<keyword evidence="4 7" id="KW-0862">Zinc</keyword>
<dbReference type="AlphaFoldDB" id="A0A9D9NE70"/>
<evidence type="ECO:0000256" key="3">
    <source>
        <dbReference type="ARBA" id="ARBA00022771"/>
    </source>
</evidence>
<dbReference type="PANTHER" id="PTHR30446">
    <property type="entry name" value="RECOMBINATION PROTEIN RECR"/>
    <property type="match status" value="1"/>
</dbReference>
<evidence type="ECO:0000256" key="6">
    <source>
        <dbReference type="ARBA" id="ARBA00023204"/>
    </source>
</evidence>
<dbReference type="Pfam" id="PF21176">
    <property type="entry name" value="RecR_HhH"/>
    <property type="match status" value="1"/>
</dbReference>
<evidence type="ECO:0000259" key="8">
    <source>
        <dbReference type="PROSITE" id="PS50880"/>
    </source>
</evidence>
<comment type="function">
    <text evidence="7">May play a role in DNA repair. It seems to be involved in an RecBC-independent recombinational process of DNA repair. It may act with RecF and RecO.</text>
</comment>
<dbReference type="PROSITE" id="PS50880">
    <property type="entry name" value="TOPRIM"/>
    <property type="match status" value="1"/>
</dbReference>
<accession>A0A9D9NE70</accession>
<dbReference type="GO" id="GO:0006310">
    <property type="term" value="P:DNA recombination"/>
    <property type="evidence" value="ECO:0007669"/>
    <property type="project" value="UniProtKB-UniRule"/>
</dbReference>
<dbReference type="Gene3D" id="6.10.250.240">
    <property type="match status" value="1"/>
</dbReference>
<dbReference type="InterPro" id="IPR015967">
    <property type="entry name" value="Rcmb_RecR_Znf"/>
</dbReference>
<dbReference type="Pfam" id="PF02132">
    <property type="entry name" value="RecR_ZnF"/>
    <property type="match status" value="1"/>
</dbReference>
<gene>
    <name evidence="7 9" type="primary">recR</name>
    <name evidence="9" type="ORF">IAA72_09590</name>
</gene>
<dbReference type="InterPro" id="IPR023627">
    <property type="entry name" value="Rcmb_RecR"/>
</dbReference>
<evidence type="ECO:0000313" key="10">
    <source>
        <dbReference type="Proteomes" id="UP000810292"/>
    </source>
</evidence>
<protein>
    <recommendedName>
        <fullName evidence="7">Recombination protein RecR</fullName>
    </recommendedName>
</protein>
<dbReference type="InterPro" id="IPR034137">
    <property type="entry name" value="TOPRIM_RecR"/>
</dbReference>
<evidence type="ECO:0000256" key="4">
    <source>
        <dbReference type="ARBA" id="ARBA00022833"/>
    </source>
</evidence>
<dbReference type="Gene3D" id="1.10.8.420">
    <property type="entry name" value="RecR Domain 1"/>
    <property type="match status" value="1"/>
</dbReference>